<keyword evidence="2" id="KW-1185">Reference proteome</keyword>
<name>A0A1M7YAF6_9FIRM</name>
<dbReference type="Proteomes" id="UP000184612">
    <property type="component" value="Unassembled WGS sequence"/>
</dbReference>
<dbReference type="AlphaFoldDB" id="A0A1M7YAF6"/>
<sequence>MINTLKIAGIPITLEADTTKGRKRKFRVFEADEKADGMKVSYKRERNLELPETSVSFDDTIKWSDSALYIIDRDLGEVVYKASADAGWKEVIVSCGIKEARPINSFLCSLGEIAFRNRILYYDGLVIHGSAIQWEEKGIVFSGPSGMGKTTQSKLWKKYKKAEMINDDRPAIRVIDSRPYVYGTLWNGARGKGRNKSAPLSAIVLLEQSKQNTIVRLSREEAVNKLMPRSFLPYNSGESMDRALKNLEMIVTVTPVFYLKCRPDREAVELLYQCLK</sequence>
<dbReference type="EMBL" id="FRFD01000006">
    <property type="protein sequence ID" value="SHO49571.1"/>
    <property type="molecule type" value="Genomic_DNA"/>
</dbReference>
<protein>
    <recommendedName>
        <fullName evidence="3">SynChlorMet cassette protein ScmC</fullName>
    </recommendedName>
</protein>
<dbReference type="InterPro" id="IPR027417">
    <property type="entry name" value="P-loop_NTPase"/>
</dbReference>
<reference evidence="1 2" key="1">
    <citation type="submission" date="2016-12" db="EMBL/GenBank/DDBJ databases">
        <authorList>
            <person name="Song W.-J."/>
            <person name="Kurnit D.M."/>
        </authorList>
    </citation>
    <scope>NUCLEOTIDE SEQUENCE [LARGE SCALE GENOMIC DNA]</scope>
    <source>
        <strain evidence="1 2">DSM 12503</strain>
    </source>
</reference>
<organism evidence="1 2">
    <name type="scientific">Anaerocolumna xylanovorans DSM 12503</name>
    <dbReference type="NCBI Taxonomy" id="1121345"/>
    <lineage>
        <taxon>Bacteria</taxon>
        <taxon>Bacillati</taxon>
        <taxon>Bacillota</taxon>
        <taxon>Clostridia</taxon>
        <taxon>Lachnospirales</taxon>
        <taxon>Lachnospiraceae</taxon>
        <taxon>Anaerocolumna</taxon>
    </lineage>
</organism>
<gene>
    <name evidence="1" type="ORF">SAMN02745217_02391</name>
</gene>
<evidence type="ECO:0000313" key="2">
    <source>
        <dbReference type="Proteomes" id="UP000184612"/>
    </source>
</evidence>
<proteinExistence type="predicted"/>
<dbReference type="OrthoDB" id="384098at2"/>
<dbReference type="SUPFAM" id="SSF53795">
    <property type="entry name" value="PEP carboxykinase-like"/>
    <property type="match status" value="1"/>
</dbReference>
<dbReference type="RefSeq" id="WP_073589068.1">
    <property type="nucleotide sequence ID" value="NZ_FRFD01000006.1"/>
</dbReference>
<accession>A0A1M7YAF6</accession>
<evidence type="ECO:0008006" key="3">
    <source>
        <dbReference type="Google" id="ProtNLM"/>
    </source>
</evidence>
<evidence type="ECO:0000313" key="1">
    <source>
        <dbReference type="EMBL" id="SHO49571.1"/>
    </source>
</evidence>
<dbReference type="STRING" id="1121345.SAMN02745217_02391"/>
<dbReference type="Gene3D" id="3.40.50.300">
    <property type="entry name" value="P-loop containing nucleotide triphosphate hydrolases"/>
    <property type="match status" value="1"/>
</dbReference>